<dbReference type="AlphaFoldDB" id="J9G5R9"/>
<dbReference type="Pfam" id="PF13362">
    <property type="entry name" value="Toprim_3"/>
    <property type="match status" value="1"/>
</dbReference>
<organism evidence="2">
    <name type="scientific">gut metagenome</name>
    <dbReference type="NCBI Taxonomy" id="749906"/>
    <lineage>
        <taxon>unclassified sequences</taxon>
        <taxon>metagenomes</taxon>
        <taxon>organismal metagenomes</taxon>
    </lineage>
</organism>
<dbReference type="InterPro" id="IPR006171">
    <property type="entry name" value="TOPRIM_dom"/>
</dbReference>
<protein>
    <submittedName>
        <fullName evidence="2">p4 alpha zinc-binding domain protein</fullName>
    </submittedName>
</protein>
<name>J9G5R9_9ZZZZ</name>
<sequence length="92" mass="10370">MAAHLLFKIPVWSAISAGGFSHFNKLPDQVQKLIIFGDNDKSFTGQAAAWGLAKTMRCHYPDVQIEVRIPPQLGDDWHDVFCRGNEESSKRK</sequence>
<evidence type="ECO:0000259" key="1">
    <source>
        <dbReference type="Pfam" id="PF13362"/>
    </source>
</evidence>
<gene>
    <name evidence="2" type="ORF">EVA_09358</name>
</gene>
<feature type="domain" description="Toprim" evidence="1">
    <location>
        <begin position="4"/>
        <end position="83"/>
    </location>
</feature>
<proteinExistence type="predicted"/>
<accession>J9G5R9</accession>
<dbReference type="EMBL" id="AMCI01002507">
    <property type="protein sequence ID" value="EJX02537.1"/>
    <property type="molecule type" value="Genomic_DNA"/>
</dbReference>
<evidence type="ECO:0000313" key="2">
    <source>
        <dbReference type="EMBL" id="EJX02537.1"/>
    </source>
</evidence>
<reference evidence="2" key="1">
    <citation type="journal article" date="2012" name="PLoS ONE">
        <title>Gene sets for utilization of primary and secondary nutrition supplies in the distal gut of endangered iberian lynx.</title>
        <authorList>
            <person name="Alcaide M."/>
            <person name="Messina E."/>
            <person name="Richter M."/>
            <person name="Bargiela R."/>
            <person name="Peplies J."/>
            <person name="Huws S.A."/>
            <person name="Newbold C.J."/>
            <person name="Golyshin P.N."/>
            <person name="Simon M.A."/>
            <person name="Lopez G."/>
            <person name="Yakimov M.M."/>
            <person name="Ferrer M."/>
        </authorList>
    </citation>
    <scope>NUCLEOTIDE SEQUENCE</scope>
</reference>
<comment type="caution">
    <text evidence="2">The sequence shown here is derived from an EMBL/GenBank/DDBJ whole genome shotgun (WGS) entry which is preliminary data.</text>
</comment>